<dbReference type="HOGENOM" id="CLU_150598_0_0_6"/>
<dbReference type="GO" id="GO:0022900">
    <property type="term" value="P:electron transport chain"/>
    <property type="evidence" value="ECO:0007669"/>
    <property type="project" value="InterPro"/>
</dbReference>
<feature type="chain" id="PRO_5002703779" description="Cytochrome b562" evidence="1">
    <location>
        <begin position="22"/>
        <end position="141"/>
    </location>
</feature>
<dbReference type="GO" id="GO:0005506">
    <property type="term" value="F:iron ion binding"/>
    <property type="evidence" value="ECO:0007669"/>
    <property type="project" value="InterPro"/>
</dbReference>
<dbReference type="OrthoDB" id="6106480at2"/>
<gene>
    <name evidence="2" type="ordered locus">Mmwyl1_2263</name>
</gene>
<protein>
    <recommendedName>
        <fullName evidence="3">Cytochrome b562</fullName>
    </recommendedName>
</protein>
<organism evidence="2">
    <name type="scientific">Marinomonas sp. (strain MWYL1)</name>
    <dbReference type="NCBI Taxonomy" id="400668"/>
    <lineage>
        <taxon>Bacteria</taxon>
        <taxon>Pseudomonadati</taxon>
        <taxon>Pseudomonadota</taxon>
        <taxon>Gammaproteobacteria</taxon>
        <taxon>Oceanospirillales</taxon>
        <taxon>Oceanospirillaceae</taxon>
        <taxon>Marinomonas</taxon>
    </lineage>
</organism>
<dbReference type="STRING" id="400668.Mmwyl1_2263"/>
<evidence type="ECO:0000256" key="1">
    <source>
        <dbReference type="SAM" id="SignalP"/>
    </source>
</evidence>
<proteinExistence type="predicted"/>
<dbReference type="GO" id="GO:0009055">
    <property type="term" value="F:electron transfer activity"/>
    <property type="evidence" value="ECO:0007669"/>
    <property type="project" value="InterPro"/>
</dbReference>
<feature type="signal peptide" evidence="1">
    <location>
        <begin position="1"/>
        <end position="21"/>
    </location>
</feature>
<sequence>MKKGLLTAAVISITCSSAVFAHGSCETELHGYMLNIKDDMRAMSSDIKSGDNQSAVKHVDFLIGYFEKSRSETPHKFIHDDLKGAELKSQTAEYQKVVDGMIAVLKDLEGALQSGDSSKVRELLGAIGEKRNLGHSSFKDC</sequence>
<dbReference type="GO" id="GO:0042597">
    <property type="term" value="C:periplasmic space"/>
    <property type="evidence" value="ECO:0007669"/>
    <property type="project" value="InterPro"/>
</dbReference>
<reference evidence="2" key="1">
    <citation type="submission" date="2007-06" db="EMBL/GenBank/DDBJ databases">
        <title>Complete sequence of Marinomonas sp. MWYL1.</title>
        <authorList>
            <consortium name="US DOE Joint Genome Institute"/>
            <person name="Copeland A."/>
            <person name="Lucas S."/>
            <person name="Lapidus A."/>
            <person name="Barry K."/>
            <person name="Glavina del Rio T."/>
            <person name="Dalin E."/>
            <person name="Tice H."/>
            <person name="Pitluck S."/>
            <person name="Kiss H."/>
            <person name="Brettin T."/>
            <person name="Bruce D."/>
            <person name="Detter J.C."/>
            <person name="Han C."/>
            <person name="Schmutz J."/>
            <person name="Larimer F."/>
            <person name="Land M."/>
            <person name="Hauser L."/>
            <person name="Kyrpides N."/>
            <person name="Kim E."/>
            <person name="Johnston A.W.B."/>
            <person name="Todd J.D."/>
            <person name="Rogers R."/>
            <person name="Wexler M."/>
            <person name="Bond P.L."/>
            <person name="Li Y."/>
            <person name="Richardson P."/>
        </authorList>
    </citation>
    <scope>NUCLEOTIDE SEQUENCE [LARGE SCALE GENOMIC DNA]</scope>
    <source>
        <strain evidence="2">MWYL1</strain>
    </source>
</reference>
<evidence type="ECO:0008006" key="3">
    <source>
        <dbReference type="Google" id="ProtNLM"/>
    </source>
</evidence>
<dbReference type="InterPro" id="IPR009155">
    <property type="entry name" value="Cyt_b562"/>
</dbReference>
<name>A6VXK6_MARMS</name>
<accession>A6VXK6</accession>
<dbReference type="EMBL" id="CP000749">
    <property type="protein sequence ID" value="ABR71185.1"/>
    <property type="molecule type" value="Genomic_DNA"/>
</dbReference>
<evidence type="ECO:0000313" key="2">
    <source>
        <dbReference type="EMBL" id="ABR71185.1"/>
    </source>
</evidence>
<dbReference type="KEGG" id="mmw:Mmwyl1_2263"/>
<keyword evidence="1" id="KW-0732">Signal</keyword>
<dbReference type="AlphaFoldDB" id="A6VXK6"/>
<dbReference type="GO" id="GO:0020037">
    <property type="term" value="F:heme binding"/>
    <property type="evidence" value="ECO:0007669"/>
    <property type="project" value="InterPro"/>
</dbReference>
<dbReference type="Gene3D" id="1.20.120.10">
    <property type="entry name" value="Cytochrome c/b562"/>
    <property type="match status" value="1"/>
</dbReference>
<dbReference type="Pfam" id="PF07361">
    <property type="entry name" value="Cytochrom_B562"/>
    <property type="match status" value="1"/>
</dbReference>